<evidence type="ECO:0000256" key="4">
    <source>
        <dbReference type="SAM" id="SignalP"/>
    </source>
</evidence>
<evidence type="ECO:0000256" key="1">
    <source>
        <dbReference type="ARBA" id="ARBA00003989"/>
    </source>
</evidence>
<organism evidence="5 6">
    <name type="scientific">Arsukibacterium indicum</name>
    <dbReference type="NCBI Taxonomy" id="2848612"/>
    <lineage>
        <taxon>Bacteria</taxon>
        <taxon>Pseudomonadati</taxon>
        <taxon>Pseudomonadota</taxon>
        <taxon>Gammaproteobacteria</taxon>
        <taxon>Chromatiales</taxon>
        <taxon>Chromatiaceae</taxon>
        <taxon>Arsukibacterium</taxon>
    </lineage>
</organism>
<sequence length="130" mass="14016">MKRCAVVLFLLTSALVNATELVYTPINPSFGGNPLNGNFLLQKAQSQNGFKEERPTLSFVDKFQEALERNIINSLTRRIADGELVDGVYNTGEFLVEISTGTDGSVIVNITNLDTGEVTIITIPVIGGGL</sequence>
<dbReference type="RefSeq" id="WP_217669653.1">
    <property type="nucleotide sequence ID" value="NZ_JAHRID010000005.1"/>
</dbReference>
<dbReference type="EMBL" id="JAHRID010000005">
    <property type="protein sequence ID" value="MBV2129912.1"/>
    <property type="molecule type" value="Genomic_DNA"/>
</dbReference>
<evidence type="ECO:0000313" key="5">
    <source>
        <dbReference type="EMBL" id="MBV2129912.1"/>
    </source>
</evidence>
<accession>A0ABS6MM81</accession>
<keyword evidence="3 4" id="KW-0732">Signal</keyword>
<keyword evidence="6" id="KW-1185">Reference proteome</keyword>
<protein>
    <recommendedName>
        <fullName evidence="2">Curli production assembly/transport component CsgF</fullName>
    </recommendedName>
</protein>
<evidence type="ECO:0000256" key="2">
    <source>
        <dbReference type="ARBA" id="ARBA00014031"/>
    </source>
</evidence>
<gene>
    <name evidence="5" type="ORF">KQY15_12525</name>
</gene>
<proteinExistence type="predicted"/>
<reference evidence="5 6" key="1">
    <citation type="submission" date="2021-06" db="EMBL/GenBank/DDBJ databases">
        <title>Rheinheimera indica sp. nov., isolated from deep-sea sediment.</title>
        <authorList>
            <person name="Wang Z."/>
            <person name="Zhang X.-Y."/>
        </authorList>
    </citation>
    <scope>NUCLEOTIDE SEQUENCE [LARGE SCALE GENOMIC DNA]</scope>
    <source>
        <strain evidence="5 6">SM2107</strain>
    </source>
</reference>
<evidence type="ECO:0000313" key="6">
    <source>
        <dbReference type="Proteomes" id="UP000704611"/>
    </source>
</evidence>
<feature type="signal peptide" evidence="4">
    <location>
        <begin position="1"/>
        <end position="18"/>
    </location>
</feature>
<dbReference type="Pfam" id="PF10614">
    <property type="entry name" value="CsgF"/>
    <property type="match status" value="1"/>
</dbReference>
<name>A0ABS6MM81_9GAMM</name>
<dbReference type="InterPro" id="IPR018893">
    <property type="entry name" value="T8SS_CsgF"/>
</dbReference>
<comment type="caution">
    <text evidence="5">The sequence shown here is derived from an EMBL/GenBank/DDBJ whole genome shotgun (WGS) entry which is preliminary data.</text>
</comment>
<comment type="function">
    <text evidence="1">May be involved in the biogenesis of curli organelles.</text>
</comment>
<feature type="chain" id="PRO_5045639591" description="Curli production assembly/transport component CsgF" evidence="4">
    <location>
        <begin position="19"/>
        <end position="130"/>
    </location>
</feature>
<dbReference type="Proteomes" id="UP000704611">
    <property type="component" value="Unassembled WGS sequence"/>
</dbReference>
<evidence type="ECO:0000256" key="3">
    <source>
        <dbReference type="ARBA" id="ARBA00022729"/>
    </source>
</evidence>